<dbReference type="InterPro" id="IPR000045">
    <property type="entry name" value="Prepilin_IV_endopep_pep"/>
</dbReference>
<feature type="transmembrane region" description="Helical" evidence="2">
    <location>
        <begin position="93"/>
        <end position="122"/>
    </location>
</feature>
<keyword evidence="2" id="KW-1133">Transmembrane helix</keyword>
<feature type="transmembrane region" description="Helical" evidence="2">
    <location>
        <begin position="12"/>
        <end position="34"/>
    </location>
</feature>
<dbReference type="Gene3D" id="1.20.120.1220">
    <property type="match status" value="1"/>
</dbReference>
<evidence type="ECO:0000256" key="2">
    <source>
        <dbReference type="SAM" id="Phobius"/>
    </source>
</evidence>
<dbReference type="GO" id="GO:0006465">
    <property type="term" value="P:signal peptide processing"/>
    <property type="evidence" value="ECO:0007669"/>
    <property type="project" value="TreeGrafter"/>
</dbReference>
<dbReference type="InterPro" id="IPR050882">
    <property type="entry name" value="Prepilin_peptidase/N-MTase"/>
</dbReference>
<dbReference type="RefSeq" id="WP_146389455.1">
    <property type="nucleotide sequence ID" value="NZ_SJPK01000001.1"/>
</dbReference>
<keyword evidence="2" id="KW-0812">Transmembrane</keyword>
<sequence>MSLFASAISENGIIWFVTVVLIIAAVIDGLTLKVPNWLTLPFIVSGWVYGAYATGAIGFGSSVVASMASMMLLLPLRNVGGMGAGDVKLLAGIGAWCGIVVTFQAFVATAIVGGIMAAAMIWMSGDWLRHYAQTLTILQEWRTIRDRKKLAAIARQRKPTMLLLPYAIPMAIGTIAYFGYADMLM</sequence>
<dbReference type="PANTHER" id="PTHR30487">
    <property type="entry name" value="TYPE 4 PREPILIN-LIKE PROTEINS LEADER PEPTIDE-PROCESSING ENZYME"/>
    <property type="match status" value="1"/>
</dbReference>
<dbReference type="EMBL" id="SJPK01000001">
    <property type="protein sequence ID" value="TWT74988.1"/>
    <property type="molecule type" value="Genomic_DNA"/>
</dbReference>
<dbReference type="AlphaFoldDB" id="A0A5C5YJD1"/>
<evidence type="ECO:0000313" key="4">
    <source>
        <dbReference type="EMBL" id="TWT74988.1"/>
    </source>
</evidence>
<gene>
    <name evidence="4" type="ORF">CA85_02760</name>
</gene>
<proteinExistence type="inferred from homology"/>
<comment type="similarity">
    <text evidence="1">Belongs to the peptidase A24 family.</text>
</comment>
<keyword evidence="5" id="KW-1185">Reference proteome</keyword>
<accession>A0A5C5YJD1</accession>
<dbReference type="GO" id="GO:0004190">
    <property type="term" value="F:aspartic-type endopeptidase activity"/>
    <property type="evidence" value="ECO:0007669"/>
    <property type="project" value="InterPro"/>
</dbReference>
<comment type="caution">
    <text evidence="4">The sequence shown here is derived from an EMBL/GenBank/DDBJ whole genome shotgun (WGS) entry which is preliminary data.</text>
</comment>
<feature type="domain" description="Prepilin type IV endopeptidase peptidase" evidence="3">
    <location>
        <begin position="15"/>
        <end position="117"/>
    </location>
</feature>
<reference evidence="4 5" key="1">
    <citation type="submission" date="2019-02" db="EMBL/GenBank/DDBJ databases">
        <title>Deep-cultivation of Planctomycetes and their phenomic and genomic characterization uncovers novel biology.</title>
        <authorList>
            <person name="Wiegand S."/>
            <person name="Jogler M."/>
            <person name="Boedeker C."/>
            <person name="Pinto D."/>
            <person name="Vollmers J."/>
            <person name="Rivas-Marin E."/>
            <person name="Kohn T."/>
            <person name="Peeters S.H."/>
            <person name="Heuer A."/>
            <person name="Rast P."/>
            <person name="Oberbeckmann S."/>
            <person name="Bunk B."/>
            <person name="Jeske O."/>
            <person name="Meyerdierks A."/>
            <person name="Storesund J.E."/>
            <person name="Kallscheuer N."/>
            <person name="Luecker S."/>
            <person name="Lage O.M."/>
            <person name="Pohl T."/>
            <person name="Merkel B.J."/>
            <person name="Hornburger P."/>
            <person name="Mueller R.-W."/>
            <person name="Bruemmer F."/>
            <person name="Labrenz M."/>
            <person name="Spormann A.M."/>
            <person name="Op Den Camp H."/>
            <person name="Overmann J."/>
            <person name="Amann R."/>
            <person name="Jetten M.S.M."/>
            <person name="Mascher T."/>
            <person name="Medema M.H."/>
            <person name="Devos D.P."/>
            <person name="Kaster A.-K."/>
            <person name="Ovreas L."/>
            <person name="Rohde M."/>
            <person name="Galperin M.Y."/>
            <person name="Jogler C."/>
        </authorList>
    </citation>
    <scope>NUCLEOTIDE SEQUENCE [LARGE SCALE GENOMIC DNA]</scope>
    <source>
        <strain evidence="4 5">CA85</strain>
    </source>
</reference>
<feature type="transmembrane region" description="Helical" evidence="2">
    <location>
        <begin position="162"/>
        <end position="180"/>
    </location>
</feature>
<organism evidence="4 5">
    <name type="scientific">Allorhodopirellula solitaria</name>
    <dbReference type="NCBI Taxonomy" id="2527987"/>
    <lineage>
        <taxon>Bacteria</taxon>
        <taxon>Pseudomonadati</taxon>
        <taxon>Planctomycetota</taxon>
        <taxon>Planctomycetia</taxon>
        <taxon>Pirellulales</taxon>
        <taxon>Pirellulaceae</taxon>
        <taxon>Allorhodopirellula</taxon>
    </lineage>
</organism>
<protein>
    <submittedName>
        <fullName evidence="4">Type IV leader peptidase family protein</fullName>
    </submittedName>
</protein>
<evidence type="ECO:0000313" key="5">
    <source>
        <dbReference type="Proteomes" id="UP000318053"/>
    </source>
</evidence>
<name>A0A5C5YJD1_9BACT</name>
<dbReference type="Proteomes" id="UP000318053">
    <property type="component" value="Unassembled WGS sequence"/>
</dbReference>
<dbReference type="GO" id="GO:0005886">
    <property type="term" value="C:plasma membrane"/>
    <property type="evidence" value="ECO:0007669"/>
    <property type="project" value="TreeGrafter"/>
</dbReference>
<dbReference type="OrthoDB" id="5508079at2"/>
<evidence type="ECO:0000256" key="1">
    <source>
        <dbReference type="ARBA" id="ARBA00005801"/>
    </source>
</evidence>
<dbReference type="PANTHER" id="PTHR30487:SF0">
    <property type="entry name" value="PREPILIN LEADER PEPTIDASE_N-METHYLTRANSFERASE-RELATED"/>
    <property type="match status" value="1"/>
</dbReference>
<keyword evidence="2" id="KW-0472">Membrane</keyword>
<feature type="transmembrane region" description="Helical" evidence="2">
    <location>
        <begin position="46"/>
        <end position="73"/>
    </location>
</feature>
<evidence type="ECO:0000259" key="3">
    <source>
        <dbReference type="Pfam" id="PF01478"/>
    </source>
</evidence>
<dbReference type="Pfam" id="PF01478">
    <property type="entry name" value="Peptidase_A24"/>
    <property type="match status" value="1"/>
</dbReference>